<protein>
    <submittedName>
        <fullName evidence="2">Uncharacterized protein</fullName>
    </submittedName>
</protein>
<feature type="region of interest" description="Disordered" evidence="1">
    <location>
        <begin position="166"/>
        <end position="193"/>
    </location>
</feature>
<name>A0A2S2PNC1_SCHGA</name>
<feature type="compositionally biased region" description="Polar residues" evidence="1">
    <location>
        <begin position="171"/>
        <end position="185"/>
    </location>
</feature>
<sequence>MVKYCPMCDFTTVRHKLGRHVGIKHWALLVKPRAASRKKICDIIAAESWKSFSELPMGALQKKFGPYLDDRCYRSIVHGLAVMGRMKVYGGSWNLPGITDAPNSFVGLWKCSRLSIVQHIGGTGRITEARDLGGVGSCGDIAGTVVSGGHRALVQNESAQACGLPGAERQAPQQPSANNNVQSYVRNEPQAGV</sequence>
<evidence type="ECO:0000256" key="1">
    <source>
        <dbReference type="SAM" id="MobiDB-lite"/>
    </source>
</evidence>
<reference evidence="2" key="1">
    <citation type="submission" date="2018-04" db="EMBL/GenBank/DDBJ databases">
        <title>Transcriptome of Schizaphis graminum biotype I.</title>
        <authorList>
            <person name="Scully E.D."/>
            <person name="Geib S.M."/>
            <person name="Palmer N.A."/>
            <person name="Koch K."/>
            <person name="Bradshaw J."/>
            <person name="Heng-Moss T."/>
            <person name="Sarath G."/>
        </authorList>
    </citation>
    <scope>NUCLEOTIDE SEQUENCE</scope>
</reference>
<gene>
    <name evidence="2" type="ORF">g.25216</name>
</gene>
<organism evidence="2">
    <name type="scientific">Schizaphis graminum</name>
    <name type="common">Green bug aphid</name>
    <dbReference type="NCBI Taxonomy" id="13262"/>
    <lineage>
        <taxon>Eukaryota</taxon>
        <taxon>Metazoa</taxon>
        <taxon>Ecdysozoa</taxon>
        <taxon>Arthropoda</taxon>
        <taxon>Hexapoda</taxon>
        <taxon>Insecta</taxon>
        <taxon>Pterygota</taxon>
        <taxon>Neoptera</taxon>
        <taxon>Paraneoptera</taxon>
        <taxon>Hemiptera</taxon>
        <taxon>Sternorrhyncha</taxon>
        <taxon>Aphidomorpha</taxon>
        <taxon>Aphidoidea</taxon>
        <taxon>Aphididae</taxon>
        <taxon>Aphidini</taxon>
        <taxon>Schizaphis</taxon>
    </lineage>
</organism>
<dbReference type="AlphaFoldDB" id="A0A2S2PNC1"/>
<accession>A0A2S2PNC1</accession>
<proteinExistence type="predicted"/>
<dbReference type="EMBL" id="GGMR01017717">
    <property type="protein sequence ID" value="MBY30336.1"/>
    <property type="molecule type" value="Transcribed_RNA"/>
</dbReference>
<evidence type="ECO:0000313" key="2">
    <source>
        <dbReference type="EMBL" id="MBY30336.1"/>
    </source>
</evidence>